<sequence>MPDLEKLLAYTALADQQAFAALYEATRRRGWAICLRLLRDPAQAEDAMQEAYVKIWHQAASYRPTQGAAEVWLATVVRNTCLDKLRAKGREPVESLDAMEVPLDPADTAPGPEQLLERSMSHGSLERCFDELKPQQRELLTHSYVMGMSHGELAKLSGMALGTVKTIIRRAILALRACLGEGAGS</sequence>
<organism evidence="7">
    <name type="scientific">mine drainage metagenome</name>
    <dbReference type="NCBI Taxonomy" id="410659"/>
    <lineage>
        <taxon>unclassified sequences</taxon>
        <taxon>metagenomes</taxon>
        <taxon>ecological metagenomes</taxon>
    </lineage>
</organism>
<dbReference type="InterPro" id="IPR039425">
    <property type="entry name" value="RNA_pol_sigma-70-like"/>
</dbReference>
<dbReference type="PANTHER" id="PTHR43133">
    <property type="entry name" value="RNA POLYMERASE ECF-TYPE SIGMA FACTO"/>
    <property type="match status" value="1"/>
</dbReference>
<dbReference type="GO" id="GO:0016987">
    <property type="term" value="F:sigma factor activity"/>
    <property type="evidence" value="ECO:0007669"/>
    <property type="project" value="UniProtKB-KW"/>
</dbReference>
<dbReference type="GO" id="GO:0003677">
    <property type="term" value="F:DNA binding"/>
    <property type="evidence" value="ECO:0007669"/>
    <property type="project" value="InterPro"/>
</dbReference>
<dbReference type="SUPFAM" id="SSF88659">
    <property type="entry name" value="Sigma3 and sigma4 domains of RNA polymerase sigma factors"/>
    <property type="match status" value="1"/>
</dbReference>
<dbReference type="InterPro" id="IPR036388">
    <property type="entry name" value="WH-like_DNA-bd_sf"/>
</dbReference>
<evidence type="ECO:0000256" key="1">
    <source>
        <dbReference type="ARBA" id="ARBA00010641"/>
    </source>
</evidence>
<keyword evidence="2" id="KW-0805">Transcription regulation</keyword>
<evidence type="ECO:0000256" key="2">
    <source>
        <dbReference type="ARBA" id="ARBA00023015"/>
    </source>
</evidence>
<dbReference type="InterPro" id="IPR013249">
    <property type="entry name" value="RNA_pol_sigma70_r4_t2"/>
</dbReference>
<evidence type="ECO:0000259" key="5">
    <source>
        <dbReference type="Pfam" id="PF04542"/>
    </source>
</evidence>
<dbReference type="NCBIfam" id="TIGR02937">
    <property type="entry name" value="sigma70-ECF"/>
    <property type="match status" value="1"/>
</dbReference>
<evidence type="ECO:0000259" key="6">
    <source>
        <dbReference type="Pfam" id="PF08281"/>
    </source>
</evidence>
<dbReference type="InterPro" id="IPR014284">
    <property type="entry name" value="RNA_pol_sigma-70_dom"/>
</dbReference>
<accession>E6PVB1</accession>
<feature type="domain" description="RNA polymerase sigma factor 70 region 4 type 2" evidence="6">
    <location>
        <begin position="124"/>
        <end position="175"/>
    </location>
</feature>
<name>E6PVB1_9ZZZZ</name>
<dbReference type="GO" id="GO:0006352">
    <property type="term" value="P:DNA-templated transcription initiation"/>
    <property type="evidence" value="ECO:0007669"/>
    <property type="project" value="InterPro"/>
</dbReference>
<dbReference type="AlphaFoldDB" id="E6PVB1"/>
<proteinExistence type="inferred from homology"/>
<gene>
    <name evidence="7" type="ORF">CARN2_0041</name>
</gene>
<dbReference type="InterPro" id="IPR013325">
    <property type="entry name" value="RNA_pol_sigma_r2"/>
</dbReference>
<dbReference type="Pfam" id="PF08281">
    <property type="entry name" value="Sigma70_r4_2"/>
    <property type="match status" value="1"/>
</dbReference>
<dbReference type="Gene3D" id="1.10.10.10">
    <property type="entry name" value="Winged helix-like DNA-binding domain superfamily/Winged helix DNA-binding domain"/>
    <property type="match status" value="1"/>
</dbReference>
<reference evidence="7" key="1">
    <citation type="submission" date="2009-10" db="EMBL/GenBank/DDBJ databases">
        <title>Diversity of trophic interactions inside an arsenic-rich microbial ecosystem.</title>
        <authorList>
            <person name="Bertin P.N."/>
            <person name="Heinrich-Salmeron A."/>
            <person name="Pelletier E."/>
            <person name="Goulhen-Chollet F."/>
            <person name="Arsene-Ploetze F."/>
            <person name="Gallien S."/>
            <person name="Calteau A."/>
            <person name="Vallenet D."/>
            <person name="Casiot C."/>
            <person name="Chane-Woon-Ming B."/>
            <person name="Giloteaux L."/>
            <person name="Barakat M."/>
            <person name="Bonnefoy V."/>
            <person name="Bruneel O."/>
            <person name="Chandler M."/>
            <person name="Cleiss J."/>
            <person name="Duran R."/>
            <person name="Elbaz-Poulichet F."/>
            <person name="Fonknechten N."/>
            <person name="Lauga B."/>
            <person name="Mornico D."/>
            <person name="Ortet P."/>
            <person name="Schaeffer C."/>
            <person name="Siguier P."/>
            <person name="Alexander Thil Smith A."/>
            <person name="Van Dorsselaer A."/>
            <person name="Weissenbach J."/>
            <person name="Medigue C."/>
            <person name="Le Paslier D."/>
        </authorList>
    </citation>
    <scope>NUCLEOTIDE SEQUENCE</scope>
</reference>
<dbReference type="SUPFAM" id="SSF88946">
    <property type="entry name" value="Sigma2 domain of RNA polymerase sigma factors"/>
    <property type="match status" value="1"/>
</dbReference>
<dbReference type="EMBL" id="CABM01000064">
    <property type="protein sequence ID" value="CBH98868.1"/>
    <property type="molecule type" value="Genomic_DNA"/>
</dbReference>
<evidence type="ECO:0000313" key="7">
    <source>
        <dbReference type="EMBL" id="CBH98868.1"/>
    </source>
</evidence>
<evidence type="ECO:0000256" key="3">
    <source>
        <dbReference type="ARBA" id="ARBA00023082"/>
    </source>
</evidence>
<dbReference type="InterPro" id="IPR013324">
    <property type="entry name" value="RNA_pol_sigma_r3/r4-like"/>
</dbReference>
<keyword evidence="3" id="KW-0731">Sigma factor</keyword>
<feature type="domain" description="RNA polymerase sigma-70 region 2" evidence="5">
    <location>
        <begin position="22"/>
        <end position="90"/>
    </location>
</feature>
<dbReference type="Pfam" id="PF04542">
    <property type="entry name" value="Sigma70_r2"/>
    <property type="match status" value="1"/>
</dbReference>
<dbReference type="PANTHER" id="PTHR43133:SF62">
    <property type="entry name" value="RNA POLYMERASE SIGMA FACTOR SIGZ"/>
    <property type="match status" value="1"/>
</dbReference>
<protein>
    <submittedName>
        <fullName evidence="7">Putative RNA polymerase sigma factor</fullName>
    </submittedName>
</protein>
<evidence type="ECO:0000256" key="4">
    <source>
        <dbReference type="ARBA" id="ARBA00023163"/>
    </source>
</evidence>
<comment type="similarity">
    <text evidence="1">Belongs to the sigma-70 factor family. ECF subfamily.</text>
</comment>
<keyword evidence="4" id="KW-0804">Transcription</keyword>
<dbReference type="CDD" id="cd06171">
    <property type="entry name" value="Sigma70_r4"/>
    <property type="match status" value="1"/>
</dbReference>
<dbReference type="InterPro" id="IPR007627">
    <property type="entry name" value="RNA_pol_sigma70_r2"/>
</dbReference>
<comment type="caution">
    <text evidence="7">The sequence shown here is derived from an EMBL/GenBank/DDBJ whole genome shotgun (WGS) entry which is preliminary data.</text>
</comment>
<dbReference type="Gene3D" id="1.10.1740.10">
    <property type="match status" value="1"/>
</dbReference>